<dbReference type="InterPro" id="IPR010921">
    <property type="entry name" value="Trp_repressor/repl_initiator"/>
</dbReference>
<gene>
    <name evidence="1" type="ORF">A3E17_05410</name>
</gene>
<evidence type="ECO:0000313" key="1">
    <source>
        <dbReference type="EMBL" id="OGD01499.1"/>
    </source>
</evidence>
<sequence length="138" mass="15839">MVIVTPLSRWQLSTQEEEKIKDVFGKKLAEITDAGEMRSMMKTLLSRSEYLMLAKRLVAFVLIEEGYPDVEIGRILHVTRATANRFRLTYRYAKEKNEPLVRIVHEVRASEVMKEILKSLVKYAVAAAGGRIPRKGIF</sequence>
<name>A0A1F4Z5A9_9BACT</name>
<dbReference type="InterPro" id="IPR038116">
    <property type="entry name" value="TrpR-like_sf"/>
</dbReference>
<reference evidence="1 2" key="1">
    <citation type="journal article" date="2016" name="Nat. Commun.">
        <title>Thousands of microbial genomes shed light on interconnected biogeochemical processes in an aquifer system.</title>
        <authorList>
            <person name="Anantharaman K."/>
            <person name="Brown C.T."/>
            <person name="Hug L.A."/>
            <person name="Sharon I."/>
            <person name="Castelle C.J."/>
            <person name="Probst A.J."/>
            <person name="Thomas B.C."/>
            <person name="Singh A."/>
            <person name="Wilkins M.J."/>
            <person name="Karaoz U."/>
            <person name="Brodie E.L."/>
            <person name="Williams K.H."/>
            <person name="Hubbard S.S."/>
            <person name="Banfield J.F."/>
        </authorList>
    </citation>
    <scope>NUCLEOTIDE SEQUENCE [LARGE SCALE GENOMIC DNA]</scope>
</reference>
<organism evidence="1 2">
    <name type="scientific">Candidatus Amesbacteria bacterium RIFCSPHIGHO2_12_FULL_48_14</name>
    <dbReference type="NCBI Taxonomy" id="1797257"/>
    <lineage>
        <taxon>Bacteria</taxon>
        <taxon>Candidatus Amesiibacteriota</taxon>
    </lineage>
</organism>
<dbReference type="EMBL" id="MEXL01000042">
    <property type="protein sequence ID" value="OGD01499.1"/>
    <property type="molecule type" value="Genomic_DNA"/>
</dbReference>
<comment type="caution">
    <text evidence="1">The sequence shown here is derived from an EMBL/GenBank/DDBJ whole genome shotgun (WGS) entry which is preliminary data.</text>
</comment>
<dbReference type="SUPFAM" id="SSF48295">
    <property type="entry name" value="TrpR-like"/>
    <property type="match status" value="1"/>
</dbReference>
<proteinExistence type="predicted"/>
<dbReference type="GO" id="GO:0043565">
    <property type="term" value="F:sequence-specific DNA binding"/>
    <property type="evidence" value="ECO:0007669"/>
    <property type="project" value="InterPro"/>
</dbReference>
<dbReference type="Proteomes" id="UP000178993">
    <property type="component" value="Unassembled WGS sequence"/>
</dbReference>
<protein>
    <submittedName>
        <fullName evidence="1">Uncharacterized protein</fullName>
    </submittedName>
</protein>
<evidence type="ECO:0000313" key="2">
    <source>
        <dbReference type="Proteomes" id="UP000178993"/>
    </source>
</evidence>
<dbReference type="AlphaFoldDB" id="A0A1F4Z5A9"/>
<dbReference type="Gene3D" id="1.10.1270.10">
    <property type="entry name" value="TrpR-like"/>
    <property type="match status" value="1"/>
</dbReference>
<accession>A0A1F4Z5A9</accession>